<dbReference type="EMBL" id="CAJFCV020000005">
    <property type="protein sequence ID" value="CAG9122290.1"/>
    <property type="molecule type" value="Genomic_DNA"/>
</dbReference>
<dbReference type="WBParaSite" id="BXY_0408600.1">
    <property type="protein sequence ID" value="BXY_0408600.1"/>
    <property type="gene ID" value="BXY_0408600"/>
</dbReference>
<evidence type="ECO:0000313" key="9">
    <source>
        <dbReference type="Proteomes" id="UP000659654"/>
    </source>
</evidence>
<dbReference type="AlphaFoldDB" id="A0A1I7RTN1"/>
<evidence type="ECO:0000256" key="4">
    <source>
        <dbReference type="SAM" id="MobiDB-lite"/>
    </source>
</evidence>
<dbReference type="Proteomes" id="UP000582659">
    <property type="component" value="Unassembled WGS sequence"/>
</dbReference>
<evidence type="ECO:0000256" key="5">
    <source>
        <dbReference type="SAM" id="Phobius"/>
    </source>
</evidence>
<evidence type="ECO:0000313" key="10">
    <source>
        <dbReference type="WBParaSite" id="BXY_0408600.1"/>
    </source>
</evidence>
<keyword evidence="5" id="KW-1133">Transmembrane helix</keyword>
<keyword evidence="2" id="KW-0808">Transferase</keyword>
<dbReference type="Pfam" id="PF01553">
    <property type="entry name" value="Acyltransferase"/>
    <property type="match status" value="1"/>
</dbReference>
<dbReference type="Proteomes" id="UP000095284">
    <property type="component" value="Unplaced"/>
</dbReference>
<name>A0A1I7RTN1_BURXY</name>
<accession>A0A1I7RTN1</accession>
<feature type="compositionally biased region" description="Basic and acidic residues" evidence="4">
    <location>
        <begin position="17"/>
        <end position="37"/>
    </location>
</feature>
<evidence type="ECO:0000259" key="6">
    <source>
        <dbReference type="SMART" id="SM00563"/>
    </source>
</evidence>
<dbReference type="GO" id="GO:0016746">
    <property type="term" value="F:acyltransferase activity"/>
    <property type="evidence" value="ECO:0007669"/>
    <property type="project" value="UniProtKB-KW"/>
</dbReference>
<dbReference type="GO" id="GO:0036149">
    <property type="term" value="P:phosphatidylinositol acyl-chain remodeling"/>
    <property type="evidence" value="ECO:0007669"/>
    <property type="project" value="TreeGrafter"/>
</dbReference>
<proteinExistence type="inferred from homology"/>
<gene>
    <name evidence="7" type="ORF">BXYJ_LOCUS11342</name>
</gene>
<dbReference type="GO" id="GO:0005783">
    <property type="term" value="C:endoplasmic reticulum"/>
    <property type="evidence" value="ECO:0007669"/>
    <property type="project" value="TreeGrafter"/>
</dbReference>
<dbReference type="SUPFAM" id="SSF69593">
    <property type="entry name" value="Glycerol-3-phosphate (1)-acyltransferase"/>
    <property type="match status" value="1"/>
</dbReference>
<keyword evidence="3" id="KW-0012">Acyltransferase</keyword>
<keyword evidence="5" id="KW-0472">Membrane</keyword>
<evidence type="ECO:0000313" key="7">
    <source>
        <dbReference type="EMBL" id="CAD5231160.1"/>
    </source>
</evidence>
<sequence>MSDSDQGPTLRPRRASNAKDHSAAAGRADLKQFRGPEKPPGSRSRWSQASTLEKILWLAVVPLRTLICCSNFTIFFLTYFGFMIPVLWAKPLWPRFYWFYEGKLYMWLQAFIGYWGYTADYDVYEYGDDITQYCESDRLLVMCNHQSTADVPTLFTVLQSKGVATRKTVWLMDVMFRWTPFGLVGRTHGDYFIQQGKATREKELLRLKEHLRKVFWERDRRWVILFPEGGFLYNRKESSQKYAKEHGFPHLEHTTLPRMGAVKAILEEVGPRGDDDSQNELHKSRSASKLKLIKDTVGAIREKKYVKETRPPIKYVLDVTIAYPNGHALSLFTLLFGNRENCDIAVNYKIYKADEVPFHDDDKLRDWMYKVYEEKDKLLDHYYKYGTFVDGEPGQRVVVRWRRIIGQYVFWFGSFFVQWKIYSYILGGVYHFFFPH</sequence>
<dbReference type="EMBL" id="CAJFDI010000005">
    <property type="protein sequence ID" value="CAD5231160.1"/>
    <property type="molecule type" value="Genomic_DNA"/>
</dbReference>
<reference evidence="10" key="1">
    <citation type="submission" date="2016-11" db="UniProtKB">
        <authorList>
            <consortium name="WormBaseParasite"/>
        </authorList>
    </citation>
    <scope>IDENTIFICATION</scope>
</reference>
<feature type="transmembrane region" description="Helical" evidence="5">
    <location>
        <begin position="408"/>
        <end position="433"/>
    </location>
</feature>
<reference evidence="7" key="2">
    <citation type="submission" date="2020-09" db="EMBL/GenBank/DDBJ databases">
        <authorList>
            <person name="Kikuchi T."/>
        </authorList>
    </citation>
    <scope>NUCLEOTIDE SEQUENCE</scope>
    <source>
        <strain evidence="7">Ka4C1</strain>
    </source>
</reference>
<protein>
    <submittedName>
        <fullName evidence="7">(pine wood nematode) hypothetical protein</fullName>
    </submittedName>
    <submittedName>
        <fullName evidence="10">PlsC domain-containing protein</fullName>
    </submittedName>
</protein>
<dbReference type="PANTHER" id="PTHR10983">
    <property type="entry name" value="1-ACYLGLYCEROL-3-PHOSPHATE ACYLTRANSFERASE-RELATED"/>
    <property type="match status" value="1"/>
</dbReference>
<feature type="domain" description="Phospholipid/glycerol acyltransferase" evidence="6">
    <location>
        <begin position="139"/>
        <end position="263"/>
    </location>
</feature>
<dbReference type="InterPro" id="IPR032098">
    <property type="entry name" value="Acyltransf_C"/>
</dbReference>
<dbReference type="CDD" id="cd07990">
    <property type="entry name" value="LPLAT_LCLAT1-like"/>
    <property type="match status" value="1"/>
</dbReference>
<comment type="similarity">
    <text evidence="1">Belongs to the 1-acyl-sn-glycerol-3-phosphate acyltransferase family.</text>
</comment>
<dbReference type="InterPro" id="IPR002123">
    <property type="entry name" value="Plipid/glycerol_acylTrfase"/>
</dbReference>
<organism evidence="8 10">
    <name type="scientific">Bursaphelenchus xylophilus</name>
    <name type="common">Pinewood nematode worm</name>
    <name type="synonym">Aphelenchoides xylophilus</name>
    <dbReference type="NCBI Taxonomy" id="6326"/>
    <lineage>
        <taxon>Eukaryota</taxon>
        <taxon>Metazoa</taxon>
        <taxon>Ecdysozoa</taxon>
        <taxon>Nematoda</taxon>
        <taxon>Chromadorea</taxon>
        <taxon>Rhabditida</taxon>
        <taxon>Tylenchina</taxon>
        <taxon>Tylenchomorpha</taxon>
        <taxon>Aphelenchoidea</taxon>
        <taxon>Aphelenchoididae</taxon>
        <taxon>Bursaphelenchus</taxon>
    </lineage>
</organism>
<evidence type="ECO:0000256" key="3">
    <source>
        <dbReference type="ARBA" id="ARBA00023315"/>
    </source>
</evidence>
<dbReference type="SMART" id="SM00563">
    <property type="entry name" value="PlsC"/>
    <property type="match status" value="1"/>
</dbReference>
<keyword evidence="9" id="KW-1185">Reference proteome</keyword>
<dbReference type="OrthoDB" id="5920068at2759"/>
<dbReference type="PANTHER" id="PTHR10983:SF2">
    <property type="entry name" value="ACYL-COA:LYSOPHOSPHATIDYLGLYCEROL ACYLTRANSFERASE 1"/>
    <property type="match status" value="1"/>
</dbReference>
<dbReference type="Proteomes" id="UP000659654">
    <property type="component" value="Unassembled WGS sequence"/>
</dbReference>
<dbReference type="Pfam" id="PF16076">
    <property type="entry name" value="Acyltransf_C"/>
    <property type="match status" value="1"/>
</dbReference>
<feature type="transmembrane region" description="Helical" evidence="5">
    <location>
        <begin position="55"/>
        <end position="88"/>
    </location>
</feature>
<evidence type="ECO:0000256" key="1">
    <source>
        <dbReference type="ARBA" id="ARBA00008655"/>
    </source>
</evidence>
<keyword evidence="5" id="KW-0812">Transmembrane</keyword>
<feature type="region of interest" description="Disordered" evidence="4">
    <location>
        <begin position="1"/>
        <end position="46"/>
    </location>
</feature>
<dbReference type="eggNOG" id="KOG1505">
    <property type="taxonomic scope" value="Eukaryota"/>
</dbReference>
<evidence type="ECO:0000313" key="8">
    <source>
        <dbReference type="Proteomes" id="UP000095284"/>
    </source>
</evidence>
<evidence type="ECO:0000256" key="2">
    <source>
        <dbReference type="ARBA" id="ARBA00022679"/>
    </source>
</evidence>